<protein>
    <submittedName>
        <fullName evidence="2">Uncharacterized protein</fullName>
    </submittedName>
</protein>
<gene>
    <name evidence="2" type="ORF">GCK72_025021</name>
</gene>
<dbReference type="CTD" id="9799123"/>
<feature type="region of interest" description="Disordered" evidence="1">
    <location>
        <begin position="457"/>
        <end position="479"/>
    </location>
</feature>
<dbReference type="KEGG" id="crq:GCK72_025021"/>
<organism evidence="2 3">
    <name type="scientific">Caenorhabditis remanei</name>
    <name type="common">Caenorhabditis vulgaris</name>
    <dbReference type="NCBI Taxonomy" id="31234"/>
    <lineage>
        <taxon>Eukaryota</taxon>
        <taxon>Metazoa</taxon>
        <taxon>Ecdysozoa</taxon>
        <taxon>Nematoda</taxon>
        <taxon>Chromadorea</taxon>
        <taxon>Rhabditida</taxon>
        <taxon>Rhabditina</taxon>
        <taxon>Rhabditomorpha</taxon>
        <taxon>Rhabditoidea</taxon>
        <taxon>Rhabditidae</taxon>
        <taxon>Peloderinae</taxon>
        <taxon>Caenorhabditis</taxon>
    </lineage>
</organism>
<reference evidence="2 3" key="1">
    <citation type="submission" date="2019-12" db="EMBL/GenBank/DDBJ databases">
        <title>Chromosome-level assembly of the Caenorhabditis remanei genome.</title>
        <authorList>
            <person name="Teterina A.A."/>
            <person name="Willis J.H."/>
            <person name="Phillips P.C."/>
        </authorList>
    </citation>
    <scope>NUCLEOTIDE SEQUENCE [LARGE SCALE GENOMIC DNA]</scope>
    <source>
        <strain evidence="2 3">PX506</strain>
        <tissue evidence="2">Whole organism</tissue>
    </source>
</reference>
<evidence type="ECO:0000313" key="2">
    <source>
        <dbReference type="EMBL" id="KAF1748554.1"/>
    </source>
</evidence>
<sequence>MMHLSKFLSSLANREDMSKRSLKRLENTRIGKLREIVVDTPTLIQMMVAIEKLVEMFGFDREQFFQAPNQYRRLLLSFQLYNFQERTRMRRDELEKLSHACDLNFITRLDKILKLDHLDCELTLKEFILQIRSIESTSNFFSYLRSTAIVLGNLVDFESHLSTFMILILCPLQRYFIVRGAVCYVGLLGYHGKPKIPDDLTTFVKKKEDFTTTGVPTNAAIRNFPFHQHSVLHLAMLVDPYKSISRDVVHNRIKNDFFLKVSRPQYTPFRYLLSQKYEHKIGDEVKYKLRIDCLDETRNSLYVGYLCDLKKMEDYGVGEKQSINHMYDFGFGLISKWEIAYRLVKKMFGGDTDPIDWSNLDDSGVDMDCSPSPVGPLSIDVAVDTNQGPPTLAPNLPIKLEEAEPTIRGYHLLPINPPPVGWENDPAWKEFNFSSVTYQGQNFSVNTVTVFPSGSNFQSTSEMKNASSNQEGYGSVDTC</sequence>
<dbReference type="GeneID" id="9799123"/>
<dbReference type="RefSeq" id="XP_003101168.2">
    <property type="nucleotide sequence ID" value="XM_003101120.2"/>
</dbReference>
<evidence type="ECO:0000313" key="3">
    <source>
        <dbReference type="Proteomes" id="UP000483820"/>
    </source>
</evidence>
<dbReference type="EMBL" id="WUAV01000006">
    <property type="protein sequence ID" value="KAF1748554.1"/>
    <property type="molecule type" value="Genomic_DNA"/>
</dbReference>
<proteinExistence type="predicted"/>
<dbReference type="Proteomes" id="UP000483820">
    <property type="component" value="Chromosome X"/>
</dbReference>
<comment type="caution">
    <text evidence="2">The sequence shown here is derived from an EMBL/GenBank/DDBJ whole genome shotgun (WGS) entry which is preliminary data.</text>
</comment>
<accession>A0A6A5G1Q0</accession>
<evidence type="ECO:0000256" key="1">
    <source>
        <dbReference type="SAM" id="MobiDB-lite"/>
    </source>
</evidence>
<name>A0A6A5G1Q0_CAERE</name>
<dbReference type="AlphaFoldDB" id="A0A6A5G1Q0"/>